<proteinExistence type="predicted"/>
<protein>
    <submittedName>
        <fullName evidence="1">Uncharacterized protein</fullName>
    </submittedName>
</protein>
<keyword evidence="2" id="KW-1185">Reference proteome</keyword>
<sequence>MKINQYISVFLLMLFLTKFLVVDAKMLSMIAENDQVVYVNPFCEKNKHLNFDSAELIIASSISEVIYLVAPCVTAFQFKTSHWAPVVYEPLSTVLNFGIPLIEGLYHGQNYPPPRVA</sequence>
<reference evidence="2" key="1">
    <citation type="journal article" date="2019" name="Int. J. Syst. Evol. Microbiol.">
        <title>The Global Catalogue of Microorganisms (GCM) 10K type strain sequencing project: providing services to taxonomists for standard genome sequencing and annotation.</title>
        <authorList>
            <consortium name="The Broad Institute Genomics Platform"/>
            <consortium name="The Broad Institute Genome Sequencing Center for Infectious Disease"/>
            <person name="Wu L."/>
            <person name="Ma J."/>
        </authorList>
    </citation>
    <scope>NUCLEOTIDE SEQUENCE [LARGE SCALE GENOMIC DNA]</scope>
    <source>
        <strain evidence="2">KCTC 52924</strain>
    </source>
</reference>
<dbReference type="Proteomes" id="UP001597532">
    <property type="component" value="Unassembled WGS sequence"/>
</dbReference>
<organism evidence="1 2">
    <name type="scientific">Arenibacter antarcticus</name>
    <dbReference type="NCBI Taxonomy" id="2040469"/>
    <lineage>
        <taxon>Bacteria</taxon>
        <taxon>Pseudomonadati</taxon>
        <taxon>Bacteroidota</taxon>
        <taxon>Flavobacteriia</taxon>
        <taxon>Flavobacteriales</taxon>
        <taxon>Flavobacteriaceae</taxon>
        <taxon>Arenibacter</taxon>
    </lineage>
</organism>
<evidence type="ECO:0000313" key="1">
    <source>
        <dbReference type="EMBL" id="MFD2790742.1"/>
    </source>
</evidence>
<gene>
    <name evidence="1" type="ORF">ACFS1K_13290</name>
</gene>
<name>A0ABW5VGJ5_9FLAO</name>
<dbReference type="EMBL" id="JBHUOK010000030">
    <property type="protein sequence ID" value="MFD2790742.1"/>
    <property type="molecule type" value="Genomic_DNA"/>
</dbReference>
<accession>A0ABW5VGJ5</accession>
<evidence type="ECO:0000313" key="2">
    <source>
        <dbReference type="Proteomes" id="UP001597532"/>
    </source>
</evidence>
<comment type="caution">
    <text evidence="1">The sequence shown here is derived from an EMBL/GenBank/DDBJ whole genome shotgun (WGS) entry which is preliminary data.</text>
</comment>